<proteinExistence type="predicted"/>
<dbReference type="OrthoDB" id="4331374at2"/>
<dbReference type="Proteomes" id="UP000242682">
    <property type="component" value="Unassembled WGS sequence"/>
</dbReference>
<evidence type="ECO:0008006" key="4">
    <source>
        <dbReference type="Google" id="ProtNLM"/>
    </source>
</evidence>
<evidence type="ECO:0000313" key="2">
    <source>
        <dbReference type="EMBL" id="PSL40424.1"/>
    </source>
</evidence>
<feature type="transmembrane region" description="Helical" evidence="1">
    <location>
        <begin position="97"/>
        <end position="116"/>
    </location>
</feature>
<reference evidence="2 3" key="1">
    <citation type="submission" date="2018-03" db="EMBL/GenBank/DDBJ databases">
        <title>Genomic Encyclopedia of Type Strains, Phase III (KMG-III): the genomes of soil and plant-associated and newly described type strains.</title>
        <authorList>
            <person name="Whitman W."/>
        </authorList>
    </citation>
    <scope>NUCLEOTIDE SEQUENCE [LARGE SCALE GENOMIC DNA]</scope>
    <source>
        <strain evidence="2 3">CGMCC 1.12259</strain>
    </source>
</reference>
<protein>
    <recommendedName>
        <fullName evidence="4">Phospholipid phosphatase</fullName>
    </recommendedName>
</protein>
<gene>
    <name evidence="2" type="ORF">B0H99_105202</name>
</gene>
<keyword evidence="1" id="KW-0472">Membrane</keyword>
<accession>A0A2P8H2I3</accession>
<name>A0A2P8H2I3_9BACL</name>
<keyword evidence="1" id="KW-0812">Transmembrane</keyword>
<comment type="caution">
    <text evidence="2">The sequence shown here is derived from an EMBL/GenBank/DDBJ whole genome shotgun (WGS) entry which is preliminary data.</text>
</comment>
<keyword evidence="3" id="KW-1185">Reference proteome</keyword>
<dbReference type="AlphaFoldDB" id="A0A2P8H2I3"/>
<evidence type="ECO:0000256" key="1">
    <source>
        <dbReference type="SAM" id="Phobius"/>
    </source>
</evidence>
<feature type="transmembrane region" description="Helical" evidence="1">
    <location>
        <begin position="145"/>
        <end position="162"/>
    </location>
</feature>
<feature type="transmembrane region" description="Helical" evidence="1">
    <location>
        <begin position="169"/>
        <end position="187"/>
    </location>
</feature>
<dbReference type="EMBL" id="PYAT01000005">
    <property type="protein sequence ID" value="PSL40424.1"/>
    <property type="molecule type" value="Genomic_DNA"/>
</dbReference>
<evidence type="ECO:0000313" key="3">
    <source>
        <dbReference type="Proteomes" id="UP000242682"/>
    </source>
</evidence>
<feature type="transmembrane region" description="Helical" evidence="1">
    <location>
        <begin position="67"/>
        <end position="85"/>
    </location>
</feature>
<feature type="transmembrane region" description="Helical" evidence="1">
    <location>
        <begin position="6"/>
        <end position="22"/>
    </location>
</feature>
<organism evidence="2 3">
    <name type="scientific">Planomicrobium soli</name>
    <dbReference type="NCBI Taxonomy" id="1176648"/>
    <lineage>
        <taxon>Bacteria</taxon>
        <taxon>Bacillati</taxon>
        <taxon>Bacillota</taxon>
        <taxon>Bacilli</taxon>
        <taxon>Bacillales</taxon>
        <taxon>Caryophanaceae</taxon>
        <taxon>Planomicrobium</taxon>
    </lineage>
</organism>
<sequence>MDTLLYFFFTAAYLILLIWGLSQQKKWNMMSFLFAVVLGLVYDNGIIALGKFIGEGELLQALSVPRFWIHAFLTPTLVLFSWSALKWAGVEWAEKKAVLIFTVLYTLGLVVIEYIFETANLTLKSASEYGVLRYVSAEPATGPPIMVLLLTAVLIFSGAILWKRTGWKWMLIGSAVMVIGSAVPIPVNSSAATNGFELFLLFTLVWTKIHLESKNARS</sequence>
<keyword evidence="1" id="KW-1133">Transmembrane helix</keyword>
<dbReference type="RefSeq" id="WP_106533200.1">
    <property type="nucleotide sequence ID" value="NZ_PYAT01000005.1"/>
</dbReference>
<feature type="transmembrane region" description="Helical" evidence="1">
    <location>
        <begin position="29"/>
        <end position="47"/>
    </location>
</feature>